<dbReference type="EMBL" id="WBUI01000007">
    <property type="protein sequence ID" value="KAB2933051.1"/>
    <property type="molecule type" value="Genomic_DNA"/>
</dbReference>
<evidence type="ECO:0000259" key="2">
    <source>
        <dbReference type="Pfam" id="PF16130"/>
    </source>
</evidence>
<dbReference type="InterPro" id="IPR032295">
    <property type="entry name" value="DUF4842"/>
</dbReference>
<dbReference type="Pfam" id="PF16130">
    <property type="entry name" value="DUF4842"/>
    <property type="match status" value="1"/>
</dbReference>
<dbReference type="PROSITE" id="PS51257">
    <property type="entry name" value="PROKAR_LIPOPROTEIN"/>
    <property type="match status" value="1"/>
</dbReference>
<feature type="transmembrane region" description="Helical" evidence="1">
    <location>
        <begin position="465"/>
        <end position="483"/>
    </location>
</feature>
<proteinExistence type="predicted"/>
<comment type="caution">
    <text evidence="3">The sequence shown here is derived from an EMBL/GenBank/DDBJ whole genome shotgun (WGS) entry which is preliminary data.</text>
</comment>
<sequence length="491" mass="53460">MRFDRKWPVAIALLAAIILLASCSKKKKPFLFLPLAEGGSGTSLPIGDGSTPASEDQSANAEIADQTGETDFNFQTTQEITVDVTITDPNGPVDGAIVNITDPDQGGISVFQGVTDENGNVSGHLTIPTTSDELELVVQVGETVATQPISTDNLIGIDRDIEFTQPTDATQIADADADGVPDGLDYYPQDATRSSRLVYPAGGVSVVAFEDLYPTAGDADFNDFVVQVKNEEDRDAKGQVVRLRGEYRVLARGAGYKHNLFLNLPGHGVAHIVVRDGAGQVVADLTRSLSSFEALPVFPKSIDYFANPAMGSAALFDSSVLCPGMCNVYEGSQYVKGYTAEVEVIFEEPAPTLSAAPYDLFIYVLNTQKQIHFPGMVAGATDPYIDANGFPWALKMPAEWNWPLEKKHIESGYPQFKSWYESRGATNRDWYLQTTPESSDNLYRYFSRSPIAAYVLQYGLSHQSLLWAFVSVMLTGLIVLLFLKGRSEFEA</sequence>
<dbReference type="InterPro" id="IPR031025">
    <property type="entry name" value="LruC_dom"/>
</dbReference>
<reference evidence="3 4" key="1">
    <citation type="submission" date="2019-10" db="EMBL/GenBank/DDBJ databases">
        <title>Extracellular Electron Transfer in a Candidatus Methanoperedens spp. Enrichment Culture.</title>
        <authorList>
            <person name="Berger S."/>
            <person name="Rangel Shaw D."/>
            <person name="Berben T."/>
            <person name="In 'T Zandt M."/>
            <person name="Frank J."/>
            <person name="Reimann J."/>
            <person name="Jetten M.S.M."/>
            <person name="Welte C.U."/>
        </authorList>
    </citation>
    <scope>NUCLEOTIDE SEQUENCE [LARGE SCALE GENOMIC DNA]</scope>
    <source>
        <strain evidence="3">SB12</strain>
    </source>
</reference>
<feature type="domain" description="DUF4842" evidence="2">
    <location>
        <begin position="238"/>
        <end position="431"/>
    </location>
</feature>
<evidence type="ECO:0000313" key="4">
    <source>
        <dbReference type="Proteomes" id="UP000460298"/>
    </source>
</evidence>
<organism evidence="3 4">
    <name type="scientific">Leptonema illini</name>
    <dbReference type="NCBI Taxonomy" id="183"/>
    <lineage>
        <taxon>Bacteria</taxon>
        <taxon>Pseudomonadati</taxon>
        <taxon>Spirochaetota</taxon>
        <taxon>Spirochaetia</taxon>
        <taxon>Leptospirales</taxon>
        <taxon>Leptospiraceae</taxon>
        <taxon>Leptonema</taxon>
    </lineage>
</organism>
<name>A0A833H262_9LEPT</name>
<evidence type="ECO:0000256" key="1">
    <source>
        <dbReference type="SAM" id="Phobius"/>
    </source>
</evidence>
<accession>A0A833H262</accession>
<dbReference type="Proteomes" id="UP000460298">
    <property type="component" value="Unassembled WGS sequence"/>
</dbReference>
<keyword evidence="1" id="KW-0812">Transmembrane</keyword>
<dbReference type="NCBIfam" id="TIGR04456">
    <property type="entry name" value="LruC_dom"/>
    <property type="match status" value="1"/>
</dbReference>
<protein>
    <submittedName>
        <fullName evidence="3">LruC domain-containing protein</fullName>
    </submittedName>
</protein>
<evidence type="ECO:0000313" key="3">
    <source>
        <dbReference type="EMBL" id="KAB2933051.1"/>
    </source>
</evidence>
<dbReference type="AlphaFoldDB" id="A0A833H262"/>
<keyword evidence="1" id="KW-1133">Transmembrane helix</keyword>
<keyword evidence="1" id="KW-0472">Membrane</keyword>
<gene>
    <name evidence="3" type="ORF">F9K24_09290</name>
</gene>